<organism evidence="3 4">
    <name type="scientific">Mycena citricolor</name>
    <dbReference type="NCBI Taxonomy" id="2018698"/>
    <lineage>
        <taxon>Eukaryota</taxon>
        <taxon>Fungi</taxon>
        <taxon>Dikarya</taxon>
        <taxon>Basidiomycota</taxon>
        <taxon>Agaricomycotina</taxon>
        <taxon>Agaricomycetes</taxon>
        <taxon>Agaricomycetidae</taxon>
        <taxon>Agaricales</taxon>
        <taxon>Marasmiineae</taxon>
        <taxon>Mycenaceae</taxon>
        <taxon>Mycena</taxon>
    </lineage>
</organism>
<reference evidence="3" key="1">
    <citation type="submission" date="2023-11" db="EMBL/GenBank/DDBJ databases">
        <authorList>
            <person name="De Vega J J."/>
            <person name="De Vega J J."/>
        </authorList>
    </citation>
    <scope>NUCLEOTIDE SEQUENCE</scope>
</reference>
<comment type="caution">
    <text evidence="3">The sequence shown here is derived from an EMBL/GenBank/DDBJ whole genome shotgun (WGS) entry which is preliminary data.</text>
</comment>
<feature type="domain" description="Beta-lactamase-related" evidence="2">
    <location>
        <begin position="64"/>
        <end position="237"/>
    </location>
</feature>
<accession>A0AAD2HUM7</accession>
<dbReference type="EMBL" id="CAVNYO010000455">
    <property type="protein sequence ID" value="CAK5282441.1"/>
    <property type="molecule type" value="Genomic_DNA"/>
</dbReference>
<comment type="similarity">
    <text evidence="1">Belongs to the beta-lactamase family.</text>
</comment>
<gene>
    <name evidence="3" type="ORF">MYCIT1_LOCUS34198</name>
</gene>
<dbReference type="InterPro" id="IPR051478">
    <property type="entry name" value="Beta-lactamase-like_AB/R"/>
</dbReference>
<evidence type="ECO:0000313" key="3">
    <source>
        <dbReference type="EMBL" id="CAK5282441.1"/>
    </source>
</evidence>
<dbReference type="InterPro" id="IPR001466">
    <property type="entry name" value="Beta-lactam-related"/>
</dbReference>
<dbReference type="SUPFAM" id="SSF56601">
    <property type="entry name" value="beta-lactamase/transpeptidase-like"/>
    <property type="match status" value="1"/>
</dbReference>
<dbReference type="PANTHER" id="PTHR22935">
    <property type="entry name" value="PENICILLIN-BINDING PROTEIN"/>
    <property type="match status" value="1"/>
</dbReference>
<dbReference type="Pfam" id="PF00144">
    <property type="entry name" value="Beta-lactamase"/>
    <property type="match status" value="1"/>
</dbReference>
<proteinExistence type="inferred from homology"/>
<evidence type="ECO:0000259" key="2">
    <source>
        <dbReference type="Pfam" id="PF00144"/>
    </source>
</evidence>
<dbReference type="Proteomes" id="UP001295794">
    <property type="component" value="Unassembled WGS sequence"/>
</dbReference>
<name>A0AAD2HUM7_9AGAR</name>
<dbReference type="InterPro" id="IPR012338">
    <property type="entry name" value="Beta-lactam/transpept-like"/>
</dbReference>
<dbReference type="PANTHER" id="PTHR22935:SF95">
    <property type="entry name" value="BETA-LACTAMASE-LIKE 1-RELATED"/>
    <property type="match status" value="1"/>
</dbReference>
<dbReference type="AlphaFoldDB" id="A0AAD2HUM7"/>
<protein>
    <recommendedName>
        <fullName evidence="2">Beta-lactamase-related domain-containing protein</fullName>
    </recommendedName>
</protein>
<feature type="non-terminal residue" evidence="3">
    <location>
        <position position="1"/>
    </location>
</feature>
<sequence length="522" mass="56989">DLLVLNKDSLRPHYRLGDGDFSCRDDRCLGHNGFDLGSSCFNSQKDDWFRDLVLPEVSLALKNVDRLVEAQYVRGGIEGLVVAIVTSRDGAIYERVICPLKANETDMEKPGHVDRHSIFRLASGSKLFAALETWVLRERGALNLDDPVHKFFPDLNYLPDGWGGTKDGRMASGPVTVRQLASHMSDLTRMGPPPNNGRGFPTTEEMIDGLKMLPLNVPTYHCPVYSNVAIGLLGQVNVAANGAFVADPTTLRSLGRNLPNEICSTRSGEQSPRSCRFSVQGRSGVLRLFGYHGLFWRTDELAVGLRQAHANLSWPNSSREPPPSVGHTRVDATPVWLMGGRIIGDWNAVGDREDLGFVQPPTVHFSKTAFAINQDMAYGIAVLMTGTTPINDLVLDIFRAMQPILDRSLAADAAELYSGACTPIDGSDESKLLITVMAGSLWMTELRLKGTGVLGVAFPTPEPIALSSTGRLHEFRMVFASPSKNCISSWTAIDDGFSQGHPNDLVYLTDDGLLHIPSFGSL</sequence>
<evidence type="ECO:0000313" key="4">
    <source>
        <dbReference type="Proteomes" id="UP001295794"/>
    </source>
</evidence>
<keyword evidence="4" id="KW-1185">Reference proteome</keyword>
<dbReference type="Gene3D" id="3.40.710.10">
    <property type="entry name" value="DD-peptidase/beta-lactamase superfamily"/>
    <property type="match status" value="1"/>
</dbReference>
<evidence type="ECO:0000256" key="1">
    <source>
        <dbReference type="ARBA" id="ARBA00038473"/>
    </source>
</evidence>